<dbReference type="GO" id="GO:0043565">
    <property type="term" value="F:sequence-specific DNA binding"/>
    <property type="evidence" value="ECO:0007669"/>
    <property type="project" value="TreeGrafter"/>
</dbReference>
<evidence type="ECO:0000256" key="4">
    <source>
        <dbReference type="ARBA" id="ARBA00022679"/>
    </source>
</evidence>
<dbReference type="GO" id="GO:1904047">
    <property type="term" value="F:S-adenosyl-L-methionine binding"/>
    <property type="evidence" value="ECO:0007669"/>
    <property type="project" value="TreeGrafter"/>
</dbReference>
<comment type="similarity">
    <text evidence="1">Belongs to the N(4)/N(6)-methyltransferase family.</text>
</comment>
<dbReference type="Gene3D" id="3.40.50.150">
    <property type="entry name" value="Vaccinia Virus protein VP39"/>
    <property type="match status" value="1"/>
</dbReference>
<evidence type="ECO:0000313" key="7">
    <source>
        <dbReference type="EMBL" id="RIH88793.1"/>
    </source>
</evidence>
<dbReference type="GO" id="GO:0006298">
    <property type="term" value="P:mismatch repair"/>
    <property type="evidence" value="ECO:0007669"/>
    <property type="project" value="TreeGrafter"/>
</dbReference>
<evidence type="ECO:0000256" key="6">
    <source>
        <dbReference type="ARBA" id="ARBA00047942"/>
    </source>
</evidence>
<dbReference type="OrthoDB" id="9805629at2"/>
<dbReference type="GO" id="GO:0009007">
    <property type="term" value="F:site-specific DNA-methyltransferase (adenine-specific) activity"/>
    <property type="evidence" value="ECO:0007669"/>
    <property type="project" value="UniProtKB-EC"/>
</dbReference>
<keyword evidence="4" id="KW-0808">Transferase</keyword>
<dbReference type="Proteomes" id="UP000265341">
    <property type="component" value="Unassembled WGS sequence"/>
</dbReference>
<gene>
    <name evidence="7" type="ORF">Mrose_00621</name>
</gene>
<dbReference type="EC" id="2.1.1.72" evidence="2"/>
<accession>A0A399EYE8</accession>
<protein>
    <recommendedName>
        <fullName evidence="2">site-specific DNA-methyltransferase (adenine-specific)</fullName>
        <ecNumber evidence="2">2.1.1.72</ecNumber>
    </recommendedName>
</protein>
<sequence>MSLARRTPLFDVEPAVVNVATVRQLSPLRYPGGKTWFVPYLKRWLASLPFRPAEFIEPFAGGASAGLTVLYENLADRVILVEKDRDVVAVWKAIFEGDAVALAEEISRFDLNLNNVRAALSREPNTLEERAFQTILRNRINRGGILAPGAGMVKEGENGRGIRSRWYPQTLKRRILCLAPLRDRVTVVEGDGLLELEQRLGRSRAVAFIDPPYTAGRKRAGSRLYVHSELDHPHLFHLASRFAGDFLMTYDDDSMVEHMALRSGFQIRRVPMKNTHHSVMYELIVGKNLGWLD</sequence>
<name>A0A399EYE8_9DEIN</name>
<dbReference type="RefSeq" id="WP_119275971.1">
    <property type="nucleotide sequence ID" value="NZ_QWLA01000007.1"/>
</dbReference>
<dbReference type="EMBL" id="QWLA01000007">
    <property type="protein sequence ID" value="RIH88793.1"/>
    <property type="molecule type" value="Genomic_DNA"/>
</dbReference>
<organism evidence="7 8">
    <name type="scientific">Calidithermus roseus</name>
    <dbReference type="NCBI Taxonomy" id="1644118"/>
    <lineage>
        <taxon>Bacteria</taxon>
        <taxon>Thermotogati</taxon>
        <taxon>Deinococcota</taxon>
        <taxon>Deinococci</taxon>
        <taxon>Thermales</taxon>
        <taxon>Thermaceae</taxon>
        <taxon>Calidithermus</taxon>
    </lineage>
</organism>
<dbReference type="PANTHER" id="PTHR30481:SF2">
    <property type="entry name" value="SITE-SPECIFIC DNA-METHYLTRANSFERASE (ADENINE-SPECIFIC)"/>
    <property type="match status" value="1"/>
</dbReference>
<dbReference type="Gene3D" id="1.10.1020.10">
    <property type="entry name" value="Adenine-specific Methyltransferase, Domain 2"/>
    <property type="match status" value="1"/>
</dbReference>
<dbReference type="GO" id="GO:0009307">
    <property type="term" value="P:DNA restriction-modification system"/>
    <property type="evidence" value="ECO:0007669"/>
    <property type="project" value="InterPro"/>
</dbReference>
<dbReference type="PANTHER" id="PTHR30481">
    <property type="entry name" value="DNA ADENINE METHYLASE"/>
    <property type="match status" value="1"/>
</dbReference>
<comment type="catalytic activity">
    <reaction evidence="6">
        <text>a 2'-deoxyadenosine in DNA + S-adenosyl-L-methionine = an N(6)-methyl-2'-deoxyadenosine in DNA + S-adenosyl-L-homocysteine + H(+)</text>
        <dbReference type="Rhea" id="RHEA:15197"/>
        <dbReference type="Rhea" id="RHEA-COMP:12418"/>
        <dbReference type="Rhea" id="RHEA-COMP:12419"/>
        <dbReference type="ChEBI" id="CHEBI:15378"/>
        <dbReference type="ChEBI" id="CHEBI:57856"/>
        <dbReference type="ChEBI" id="CHEBI:59789"/>
        <dbReference type="ChEBI" id="CHEBI:90615"/>
        <dbReference type="ChEBI" id="CHEBI:90616"/>
        <dbReference type="EC" id="2.1.1.72"/>
    </reaction>
</comment>
<keyword evidence="5" id="KW-0949">S-adenosyl-L-methionine</keyword>
<proteinExistence type="inferred from homology"/>
<evidence type="ECO:0000256" key="3">
    <source>
        <dbReference type="ARBA" id="ARBA00022603"/>
    </source>
</evidence>
<reference evidence="7 8" key="1">
    <citation type="submission" date="2018-08" db="EMBL/GenBank/DDBJ databases">
        <title>Meiothermus roseus NBRC 110900 genome sequencing project.</title>
        <authorList>
            <person name="Da Costa M.S."/>
            <person name="Albuquerque L."/>
            <person name="Raposo P."/>
            <person name="Froufe H.J.C."/>
            <person name="Barroso C.S."/>
            <person name="Egas C."/>
        </authorList>
    </citation>
    <scope>NUCLEOTIDE SEQUENCE [LARGE SCALE GENOMIC DNA]</scope>
    <source>
        <strain evidence="7 8">NBRC 110900</strain>
    </source>
</reference>
<keyword evidence="3 7" id="KW-0489">Methyltransferase</keyword>
<dbReference type="PRINTS" id="PR00505">
    <property type="entry name" value="D12N6MTFRASE"/>
</dbReference>
<dbReference type="InterPro" id="IPR029063">
    <property type="entry name" value="SAM-dependent_MTases_sf"/>
</dbReference>
<dbReference type="AlphaFoldDB" id="A0A399EYE8"/>
<keyword evidence="8" id="KW-1185">Reference proteome</keyword>
<evidence type="ECO:0000313" key="8">
    <source>
        <dbReference type="Proteomes" id="UP000265341"/>
    </source>
</evidence>
<dbReference type="InterPro" id="IPR023095">
    <property type="entry name" value="Ade_MeTrfase_dom_2"/>
</dbReference>
<evidence type="ECO:0000256" key="2">
    <source>
        <dbReference type="ARBA" id="ARBA00011900"/>
    </source>
</evidence>
<evidence type="ECO:0000256" key="5">
    <source>
        <dbReference type="ARBA" id="ARBA00022691"/>
    </source>
</evidence>
<dbReference type="SUPFAM" id="SSF53335">
    <property type="entry name" value="S-adenosyl-L-methionine-dependent methyltransferases"/>
    <property type="match status" value="1"/>
</dbReference>
<evidence type="ECO:0000256" key="1">
    <source>
        <dbReference type="ARBA" id="ARBA00006594"/>
    </source>
</evidence>
<comment type="caution">
    <text evidence="7">The sequence shown here is derived from an EMBL/GenBank/DDBJ whole genome shotgun (WGS) entry which is preliminary data.</text>
</comment>
<dbReference type="InterPro" id="IPR012327">
    <property type="entry name" value="MeTrfase_D12"/>
</dbReference>
<dbReference type="GO" id="GO:0032259">
    <property type="term" value="P:methylation"/>
    <property type="evidence" value="ECO:0007669"/>
    <property type="project" value="UniProtKB-KW"/>
</dbReference>